<dbReference type="SUPFAM" id="SSF55447">
    <property type="entry name" value="CO dehydrogenase flavoprotein C-terminal domain-like"/>
    <property type="match status" value="1"/>
</dbReference>
<feature type="non-terminal residue" evidence="4">
    <location>
        <position position="565"/>
    </location>
</feature>
<dbReference type="Gene3D" id="3.30.43.10">
    <property type="entry name" value="Uridine Diphospho-n-acetylenolpyruvylglucosamine Reductase, domain 2"/>
    <property type="match status" value="1"/>
</dbReference>
<dbReference type="Gene3D" id="3.10.20.30">
    <property type="match status" value="1"/>
</dbReference>
<evidence type="ECO:0000313" key="5">
    <source>
        <dbReference type="Proteomes" id="UP000824469"/>
    </source>
</evidence>
<dbReference type="SMART" id="SM01092">
    <property type="entry name" value="CO_deh_flav_C"/>
    <property type="match status" value="1"/>
</dbReference>
<dbReference type="InterPro" id="IPR016208">
    <property type="entry name" value="Ald_Oxase/xanthine_DH-like"/>
</dbReference>
<dbReference type="GO" id="GO:0051536">
    <property type="term" value="F:iron-sulfur cluster binding"/>
    <property type="evidence" value="ECO:0007669"/>
    <property type="project" value="InterPro"/>
</dbReference>
<dbReference type="EMBL" id="JAHRHJ020000003">
    <property type="protein sequence ID" value="KAH9323787.1"/>
    <property type="molecule type" value="Genomic_DNA"/>
</dbReference>
<dbReference type="Gene3D" id="1.10.150.120">
    <property type="entry name" value="[2Fe-2S]-binding domain"/>
    <property type="match status" value="1"/>
</dbReference>
<dbReference type="InterPro" id="IPR016166">
    <property type="entry name" value="FAD-bd_PCMH"/>
</dbReference>
<gene>
    <name evidence="4" type="ORF">KI387_018426</name>
</gene>
<dbReference type="OMA" id="LTEMWKR"/>
<evidence type="ECO:0000256" key="1">
    <source>
        <dbReference type="ARBA" id="ARBA00001974"/>
    </source>
</evidence>
<dbReference type="SUPFAM" id="SSF56176">
    <property type="entry name" value="FAD-binding/transporter-associated domain-like"/>
    <property type="match status" value="1"/>
</dbReference>
<dbReference type="InterPro" id="IPR036010">
    <property type="entry name" value="2Fe-2S_ferredoxin-like_sf"/>
</dbReference>
<sequence length="565" mass="61722">GCGACVVFLSKYNSRTKETEEFSISSCLTLLGSIDGCSITTSEGLGNCRDGYHVIHKRIAGFHASQCGYCTPGWCMSLYGALRRAEAKGAHDRRDGFSNLSVLEAEKAIAGNLCRCTGYRPIADMCKSFAGDVDLEDLGLNSFWKKNELPDPNQLPRYNPTAVDSNSKLCSHDCEESRTLGLNFAYKDEFDGEERVWVRPSNLEEIWSTLAKSVQENVEPKLVVGNTSAGIYKDITPRVMVDISSIPELQIIKRHDFGIEVGAAVTIAKLIEVLDDTNAIKDDVVKGIYTGNLVFRGIANHLKKVASGFIRNTASVGGNLIMAQKLSFDSDVATVLLGTGASVKIISTNRLESVLTMEEFLDKPCLDSEALLISVCIPYWNEVSNHSDINGYEKLCFKTYRAAPRPLGNAVSYVNAAFLVQISPNKTQGYQVAKSLRLAFGAFGVRHAIRATSVEEFLVGKVISPAILLEAIEMLRGYIIPREGTPKSAYRQSVAVGFLFDFFAPFVKDVVPPCIVDSVEAAPNIGKWSSKSKSLTLGKQAMEFHDEYNPVGEPSQKVSAELQAS</sequence>
<dbReference type="GO" id="GO:0071949">
    <property type="term" value="F:FAD binding"/>
    <property type="evidence" value="ECO:0007669"/>
    <property type="project" value="InterPro"/>
</dbReference>
<keyword evidence="2" id="KW-0500">Molybdenum</keyword>
<dbReference type="Proteomes" id="UP000824469">
    <property type="component" value="Unassembled WGS sequence"/>
</dbReference>
<dbReference type="InterPro" id="IPR012675">
    <property type="entry name" value="Beta-grasp_dom_sf"/>
</dbReference>
<dbReference type="InterPro" id="IPR002888">
    <property type="entry name" value="2Fe-2S-bd"/>
</dbReference>
<dbReference type="InterPro" id="IPR005107">
    <property type="entry name" value="CO_DH_flav_C"/>
</dbReference>
<dbReference type="Pfam" id="PF01799">
    <property type="entry name" value="Fer2_2"/>
    <property type="match status" value="1"/>
</dbReference>
<reference evidence="4 5" key="1">
    <citation type="journal article" date="2021" name="Nat. Plants">
        <title>The Taxus genome provides insights into paclitaxel biosynthesis.</title>
        <authorList>
            <person name="Xiong X."/>
            <person name="Gou J."/>
            <person name="Liao Q."/>
            <person name="Li Y."/>
            <person name="Zhou Q."/>
            <person name="Bi G."/>
            <person name="Li C."/>
            <person name="Du R."/>
            <person name="Wang X."/>
            <person name="Sun T."/>
            <person name="Guo L."/>
            <person name="Liang H."/>
            <person name="Lu P."/>
            <person name="Wu Y."/>
            <person name="Zhang Z."/>
            <person name="Ro D.K."/>
            <person name="Shang Y."/>
            <person name="Huang S."/>
            <person name="Yan J."/>
        </authorList>
    </citation>
    <scope>NUCLEOTIDE SEQUENCE [LARGE SCALE GENOMIC DNA]</scope>
    <source>
        <strain evidence="4">Ta-2019</strain>
    </source>
</reference>
<dbReference type="PROSITE" id="PS51387">
    <property type="entry name" value="FAD_PCMH"/>
    <property type="match status" value="1"/>
</dbReference>
<evidence type="ECO:0000259" key="3">
    <source>
        <dbReference type="PROSITE" id="PS51387"/>
    </source>
</evidence>
<dbReference type="InterPro" id="IPR036683">
    <property type="entry name" value="CO_DH_flav_C_dom_sf"/>
</dbReference>
<dbReference type="InterPro" id="IPR002346">
    <property type="entry name" value="Mopterin_DH_FAD-bd"/>
</dbReference>
<dbReference type="PANTHER" id="PTHR11908">
    <property type="entry name" value="XANTHINE DEHYDROGENASE"/>
    <property type="match status" value="1"/>
</dbReference>
<accession>A0AA38GI90</accession>
<comment type="cofactor">
    <cofactor evidence="1">
        <name>FAD</name>
        <dbReference type="ChEBI" id="CHEBI:57692"/>
    </cofactor>
</comment>
<name>A0AA38GI90_TAXCH</name>
<proteinExistence type="predicted"/>
<dbReference type="GO" id="GO:0016491">
    <property type="term" value="F:oxidoreductase activity"/>
    <property type="evidence" value="ECO:0007669"/>
    <property type="project" value="InterPro"/>
</dbReference>
<feature type="non-terminal residue" evidence="4">
    <location>
        <position position="1"/>
    </location>
</feature>
<comment type="caution">
    <text evidence="4">The sequence shown here is derived from an EMBL/GenBank/DDBJ whole genome shotgun (WGS) entry which is preliminary data.</text>
</comment>
<dbReference type="Pfam" id="PF03450">
    <property type="entry name" value="CO_deh_flav_C"/>
    <property type="match status" value="1"/>
</dbReference>
<keyword evidence="5" id="KW-1185">Reference proteome</keyword>
<dbReference type="Pfam" id="PF00941">
    <property type="entry name" value="FAD_binding_5"/>
    <property type="match status" value="1"/>
</dbReference>
<dbReference type="InterPro" id="IPR036884">
    <property type="entry name" value="2Fe-2S-bd_dom_sf"/>
</dbReference>
<dbReference type="Gene3D" id="3.30.390.50">
    <property type="entry name" value="CO dehydrogenase flavoprotein, C-terminal domain"/>
    <property type="match status" value="1"/>
</dbReference>
<organism evidence="4 5">
    <name type="scientific">Taxus chinensis</name>
    <name type="common">Chinese yew</name>
    <name type="synonym">Taxus wallichiana var. chinensis</name>
    <dbReference type="NCBI Taxonomy" id="29808"/>
    <lineage>
        <taxon>Eukaryota</taxon>
        <taxon>Viridiplantae</taxon>
        <taxon>Streptophyta</taxon>
        <taxon>Embryophyta</taxon>
        <taxon>Tracheophyta</taxon>
        <taxon>Spermatophyta</taxon>
        <taxon>Pinopsida</taxon>
        <taxon>Pinidae</taxon>
        <taxon>Conifers II</taxon>
        <taxon>Cupressales</taxon>
        <taxon>Taxaceae</taxon>
        <taxon>Taxus</taxon>
    </lineage>
</organism>
<dbReference type="InterPro" id="IPR036318">
    <property type="entry name" value="FAD-bd_PCMH-like_sf"/>
</dbReference>
<feature type="domain" description="FAD-binding PCMH-type" evidence="3">
    <location>
        <begin position="190"/>
        <end position="382"/>
    </location>
</feature>
<dbReference type="SUPFAM" id="SSF54292">
    <property type="entry name" value="2Fe-2S ferredoxin-like"/>
    <property type="match status" value="1"/>
</dbReference>
<dbReference type="SUPFAM" id="SSF47741">
    <property type="entry name" value="CO dehydrogenase ISP C-domain like"/>
    <property type="match status" value="1"/>
</dbReference>
<dbReference type="AlphaFoldDB" id="A0AA38GI90"/>
<dbReference type="InterPro" id="IPR016167">
    <property type="entry name" value="FAD-bd_PCMH_sub1"/>
</dbReference>
<evidence type="ECO:0000313" key="4">
    <source>
        <dbReference type="EMBL" id="KAH9323787.1"/>
    </source>
</evidence>
<dbReference type="Gene3D" id="3.30.465.10">
    <property type="match status" value="1"/>
</dbReference>
<evidence type="ECO:0000256" key="2">
    <source>
        <dbReference type="ARBA" id="ARBA00022505"/>
    </source>
</evidence>
<protein>
    <recommendedName>
        <fullName evidence="3">FAD-binding PCMH-type domain-containing protein</fullName>
    </recommendedName>
</protein>
<dbReference type="PANTHER" id="PTHR11908:SF132">
    <property type="entry name" value="ALDEHYDE OXIDASE 1-RELATED"/>
    <property type="match status" value="1"/>
</dbReference>
<dbReference type="GO" id="GO:0005506">
    <property type="term" value="F:iron ion binding"/>
    <property type="evidence" value="ECO:0007669"/>
    <property type="project" value="InterPro"/>
</dbReference>
<dbReference type="InterPro" id="IPR016169">
    <property type="entry name" value="FAD-bd_PCMH_sub2"/>
</dbReference>